<dbReference type="InterPro" id="IPR050276">
    <property type="entry name" value="MshD_Acetyltransferase"/>
</dbReference>
<dbReference type="InterPro" id="IPR000182">
    <property type="entry name" value="GNAT_dom"/>
</dbReference>
<dbReference type="STRING" id="766136.BHF68_14105"/>
<dbReference type="PANTHER" id="PTHR43617:SF34">
    <property type="entry name" value="PUTATIVE-RELATED"/>
    <property type="match status" value="1"/>
</dbReference>
<dbReference type="PROSITE" id="PS51186">
    <property type="entry name" value="GNAT"/>
    <property type="match status" value="2"/>
</dbReference>
<dbReference type="Proteomes" id="UP000094296">
    <property type="component" value="Unassembled WGS sequence"/>
</dbReference>
<dbReference type="InterPro" id="IPR016181">
    <property type="entry name" value="Acyl_CoA_acyltransferase"/>
</dbReference>
<dbReference type="RefSeq" id="WP_069642597.1">
    <property type="nucleotide sequence ID" value="NZ_MIJE01000005.1"/>
</dbReference>
<keyword evidence="3" id="KW-1185">Reference proteome</keyword>
<name>A0A1E5G3S3_9FIRM</name>
<gene>
    <name evidence="2" type="ORF">BHF68_14105</name>
</gene>
<dbReference type="SUPFAM" id="SSF55729">
    <property type="entry name" value="Acyl-CoA N-acyltransferases (Nat)"/>
    <property type="match status" value="2"/>
</dbReference>
<dbReference type="PANTHER" id="PTHR43617">
    <property type="entry name" value="L-AMINO ACID N-ACETYLTRANSFERASE"/>
    <property type="match status" value="1"/>
</dbReference>
<dbReference type="CDD" id="cd04301">
    <property type="entry name" value="NAT_SF"/>
    <property type="match status" value="2"/>
</dbReference>
<comment type="caution">
    <text evidence="2">The sequence shown here is derived from an EMBL/GenBank/DDBJ whole genome shotgun (WGS) entry which is preliminary data.</text>
</comment>
<feature type="domain" description="N-acetyltransferase" evidence="1">
    <location>
        <begin position="170"/>
        <end position="312"/>
    </location>
</feature>
<feature type="domain" description="N-acetyltransferase" evidence="1">
    <location>
        <begin position="2"/>
        <end position="179"/>
    </location>
</feature>
<organism evidence="2 3">
    <name type="scientific">Desulfuribacillus alkaliarsenatis</name>
    <dbReference type="NCBI Taxonomy" id="766136"/>
    <lineage>
        <taxon>Bacteria</taxon>
        <taxon>Bacillati</taxon>
        <taxon>Bacillota</taxon>
        <taxon>Desulfuribacillia</taxon>
        <taxon>Desulfuribacillales</taxon>
        <taxon>Desulfuribacillaceae</taxon>
        <taxon>Desulfuribacillus</taxon>
    </lineage>
</organism>
<dbReference type="AlphaFoldDB" id="A0A1E5G3S3"/>
<dbReference type="Gene3D" id="3.40.630.30">
    <property type="match status" value="2"/>
</dbReference>
<sequence length="314" mass="36259">MITIRNIEKEDKQQVLELIEIINQQDNLGYSLTDEWFEYVIKEAGEHIFVALDTTSLNCLSVHDSDKHQVVGLATCMIDSISKQSAQINIIIHPAYRKRGTGTALYNKIIQHIEPYPIVRLEAIAKKRLKQSVSFMENRKFKPAIYSWQMELGLTNVGNIKSSMPINQKIQLRPATELDFFEYRETMHSCFSHEISHIQYEQIFKDLSIKLYFYEMIEPQYSQGKIVVGMIAMQIRRNVSTGYLFDIAIKEAYRGNGYGRQMICEALNNLKQMNMHKAALIVEGTNKKALSLYSNLGFVIVDEDIIMEKMIVNN</sequence>
<evidence type="ECO:0000259" key="1">
    <source>
        <dbReference type="PROSITE" id="PS51186"/>
    </source>
</evidence>
<proteinExistence type="predicted"/>
<accession>A0A1E5G3S3</accession>
<evidence type="ECO:0000313" key="2">
    <source>
        <dbReference type="EMBL" id="OEF97727.1"/>
    </source>
</evidence>
<dbReference type="Pfam" id="PF00583">
    <property type="entry name" value="Acetyltransf_1"/>
    <property type="match status" value="2"/>
</dbReference>
<evidence type="ECO:0000313" key="3">
    <source>
        <dbReference type="Proteomes" id="UP000094296"/>
    </source>
</evidence>
<dbReference type="GO" id="GO:0016747">
    <property type="term" value="F:acyltransferase activity, transferring groups other than amino-acyl groups"/>
    <property type="evidence" value="ECO:0007669"/>
    <property type="project" value="InterPro"/>
</dbReference>
<reference evidence="2 3" key="1">
    <citation type="submission" date="2016-09" db="EMBL/GenBank/DDBJ databases">
        <title>Draft genome sequence for the type strain of Desulfuribacillus alkaliarsenatis AHT28, an obligately anaerobic, sulfidogenic bacterium isolated from Russian soda lake sediments.</title>
        <authorList>
            <person name="Abin C.A."/>
            <person name="Hollibaugh J.T."/>
        </authorList>
    </citation>
    <scope>NUCLEOTIDE SEQUENCE [LARGE SCALE GENOMIC DNA]</scope>
    <source>
        <strain evidence="2 3">AHT28</strain>
    </source>
</reference>
<protein>
    <recommendedName>
        <fullName evidence="1">N-acetyltransferase domain-containing protein</fullName>
    </recommendedName>
</protein>
<dbReference type="EMBL" id="MIJE01000005">
    <property type="protein sequence ID" value="OEF97727.1"/>
    <property type="molecule type" value="Genomic_DNA"/>
</dbReference>